<protein>
    <submittedName>
        <fullName evidence="2">AAA family ATPase</fullName>
    </submittedName>
</protein>
<dbReference type="Pfam" id="PF13671">
    <property type="entry name" value="AAA_33"/>
    <property type="match status" value="1"/>
</dbReference>
<evidence type="ECO:0000313" key="3">
    <source>
        <dbReference type="Proteomes" id="UP001607069"/>
    </source>
</evidence>
<gene>
    <name evidence="2" type="ORF">ACG5V6_04675</name>
</gene>
<dbReference type="RefSeq" id="WP_279950013.1">
    <property type="nucleotide sequence ID" value="NZ_BAABEN010000018.1"/>
</dbReference>
<dbReference type="EMBL" id="JBIHMK010000010">
    <property type="protein sequence ID" value="MFH0247506.1"/>
    <property type="molecule type" value="Genomic_DNA"/>
</dbReference>
<dbReference type="SUPFAM" id="SSF52540">
    <property type="entry name" value="P-loop containing nucleoside triphosphate hydrolases"/>
    <property type="match status" value="1"/>
</dbReference>
<accession>A0ABW7HPF3</accession>
<comment type="caution">
    <text evidence="2">The sequence shown here is derived from an EMBL/GenBank/DDBJ whole genome shotgun (WGS) entry which is preliminary data.</text>
</comment>
<dbReference type="Proteomes" id="UP001607069">
    <property type="component" value="Unassembled WGS sequence"/>
</dbReference>
<evidence type="ECO:0000256" key="1">
    <source>
        <dbReference type="SAM" id="MobiDB-lite"/>
    </source>
</evidence>
<name>A0ABW7HPF3_9ACTN</name>
<reference evidence="2 3" key="1">
    <citation type="submission" date="2024-10" db="EMBL/GenBank/DDBJ databases">
        <authorList>
            <person name="Cho J.-C."/>
        </authorList>
    </citation>
    <scope>NUCLEOTIDE SEQUENCE [LARGE SCALE GENOMIC DNA]</scope>
    <source>
        <strain evidence="2 3">KCTC29696</strain>
    </source>
</reference>
<dbReference type="InterPro" id="IPR027417">
    <property type="entry name" value="P-loop_NTPase"/>
</dbReference>
<organism evidence="2 3">
    <name type="scientific">Streptomyces chitinivorans</name>
    <dbReference type="NCBI Taxonomy" id="1257027"/>
    <lineage>
        <taxon>Bacteria</taxon>
        <taxon>Bacillati</taxon>
        <taxon>Actinomycetota</taxon>
        <taxon>Actinomycetes</taxon>
        <taxon>Kitasatosporales</taxon>
        <taxon>Streptomycetaceae</taxon>
        <taxon>Streptomyces</taxon>
    </lineage>
</organism>
<feature type="region of interest" description="Disordered" evidence="1">
    <location>
        <begin position="1"/>
        <end position="26"/>
    </location>
</feature>
<evidence type="ECO:0000313" key="2">
    <source>
        <dbReference type="EMBL" id="MFH0247506.1"/>
    </source>
</evidence>
<dbReference type="Gene3D" id="3.40.50.300">
    <property type="entry name" value="P-loop containing nucleotide triphosphate hydrolases"/>
    <property type="match status" value="1"/>
</dbReference>
<sequence>MSSLESACTAQGGAPPRRRATPEKAVPAAVPAAASAAVPRGAGGAGGRDLRGTAAVRILRFPAGDRVVVSGLPGSGKSTLIRRVVAEGDAVVRIDSQDMRERWERRMPARLPYAVYRPLVRIAHYLALWRALASGAGVVVHDCGAQGWVRRWLARDARRRGRAVHLLLLDVPPEVALAGQAERGRGVSAYAFARHRRAVRRLVADAEAGRLPRGCVASVLLDRGAAGALRGVVFD</sequence>
<proteinExistence type="predicted"/>
<keyword evidence="3" id="KW-1185">Reference proteome</keyword>